<gene>
    <name evidence="1" type="ORF">MLD38_031028</name>
</gene>
<organism evidence="1 2">
    <name type="scientific">Melastoma candidum</name>
    <dbReference type="NCBI Taxonomy" id="119954"/>
    <lineage>
        <taxon>Eukaryota</taxon>
        <taxon>Viridiplantae</taxon>
        <taxon>Streptophyta</taxon>
        <taxon>Embryophyta</taxon>
        <taxon>Tracheophyta</taxon>
        <taxon>Spermatophyta</taxon>
        <taxon>Magnoliopsida</taxon>
        <taxon>eudicotyledons</taxon>
        <taxon>Gunneridae</taxon>
        <taxon>Pentapetalae</taxon>
        <taxon>rosids</taxon>
        <taxon>malvids</taxon>
        <taxon>Myrtales</taxon>
        <taxon>Melastomataceae</taxon>
        <taxon>Melastomatoideae</taxon>
        <taxon>Melastomateae</taxon>
        <taxon>Melastoma</taxon>
    </lineage>
</organism>
<sequence>MTSFDHGSMAFIPYGEYWKKIRKICMMELLSPSCIRRFRSLKEQEISNLVEAVKCTSGVPFNISEMVSASSNSVLAKATFGEKCKRQDEFISTVEEQLRLAGELSLPEVFPYLQFLHRLNGKKAKMSRHARWRNRYFTSAVEWALSEMLKNPEVMKKAQTELRDALKGKVVLEEADLEKIQYSKLIFKETFRLHPPAAIIPLINTWSLGRDPNRWQNPEKFKPERFLSSSTDYVWSHLDFLPFGSGRRACPGAGFALASIESILANLIYYFDWKLANGMVPDELDMAEASGVVIKRWNPLFVIATPHFYAA</sequence>
<proteinExistence type="predicted"/>
<reference evidence="2" key="1">
    <citation type="journal article" date="2023" name="Front. Plant Sci.">
        <title>Chromosomal-level genome assembly of Melastoma candidum provides insights into trichome evolution.</title>
        <authorList>
            <person name="Zhong Y."/>
            <person name="Wu W."/>
            <person name="Sun C."/>
            <person name="Zou P."/>
            <person name="Liu Y."/>
            <person name="Dai S."/>
            <person name="Zhou R."/>
        </authorList>
    </citation>
    <scope>NUCLEOTIDE SEQUENCE [LARGE SCALE GENOMIC DNA]</scope>
</reference>
<name>A0ACB9MMV8_9MYRT</name>
<evidence type="ECO:0000313" key="1">
    <source>
        <dbReference type="EMBL" id="KAI4325647.1"/>
    </source>
</evidence>
<dbReference type="EMBL" id="CM042888">
    <property type="protein sequence ID" value="KAI4325647.1"/>
    <property type="molecule type" value="Genomic_DNA"/>
</dbReference>
<evidence type="ECO:0000313" key="2">
    <source>
        <dbReference type="Proteomes" id="UP001057402"/>
    </source>
</evidence>
<keyword evidence="2" id="KW-1185">Reference proteome</keyword>
<comment type="caution">
    <text evidence="1">The sequence shown here is derived from an EMBL/GenBank/DDBJ whole genome shotgun (WGS) entry which is preliminary data.</text>
</comment>
<accession>A0ACB9MMV8</accession>
<dbReference type="Proteomes" id="UP001057402">
    <property type="component" value="Chromosome 9"/>
</dbReference>
<protein>
    <submittedName>
        <fullName evidence="1">Uncharacterized protein</fullName>
    </submittedName>
</protein>